<dbReference type="InterPro" id="IPR003593">
    <property type="entry name" value="AAA+_ATPase"/>
</dbReference>
<evidence type="ECO:0000256" key="10">
    <source>
        <dbReference type="NCBIfam" id="TIGR00767"/>
    </source>
</evidence>
<dbReference type="GO" id="GO:0006353">
    <property type="term" value="P:DNA-templated transcription termination"/>
    <property type="evidence" value="ECO:0007669"/>
    <property type="project" value="UniProtKB-UniRule"/>
</dbReference>
<accession>A0A4V2V074</accession>
<dbReference type="CDD" id="cd01128">
    <property type="entry name" value="rho_factor_C"/>
    <property type="match status" value="1"/>
</dbReference>
<comment type="function">
    <text evidence="9">Facilitates transcription termination by a mechanism that involves Rho binding to the nascent RNA, activation of Rho's RNA-dependent ATPase activity, and release of the mRNA from the DNA template.</text>
</comment>
<dbReference type="Proteomes" id="UP000294902">
    <property type="component" value="Unassembled WGS sequence"/>
</dbReference>
<dbReference type="EMBL" id="SMAL01000006">
    <property type="protein sequence ID" value="TCT14318.1"/>
    <property type="molecule type" value="Genomic_DNA"/>
</dbReference>
<comment type="subunit">
    <text evidence="9">Homohexamer. The homohexamer assembles into an open ring structure.</text>
</comment>
<dbReference type="Pfam" id="PF07498">
    <property type="entry name" value="Rho_N"/>
    <property type="match status" value="1"/>
</dbReference>
<dbReference type="NCBIfam" id="NF006886">
    <property type="entry name" value="PRK09376.1"/>
    <property type="match status" value="1"/>
</dbReference>
<evidence type="ECO:0000256" key="5">
    <source>
        <dbReference type="ARBA" id="ARBA00022840"/>
    </source>
</evidence>
<dbReference type="InterPro" id="IPR036269">
    <property type="entry name" value="Rho_N_sf"/>
</dbReference>
<reference evidence="14 15" key="1">
    <citation type="submission" date="2019-03" db="EMBL/GenBank/DDBJ databases">
        <title>Genomic Encyclopedia of Type Strains, Phase IV (KMG-IV): sequencing the most valuable type-strain genomes for metagenomic binning, comparative biology and taxonomic classification.</title>
        <authorList>
            <person name="Goeker M."/>
        </authorList>
    </citation>
    <scope>NUCLEOTIDE SEQUENCE [LARGE SCALE GENOMIC DNA]</scope>
    <source>
        <strain evidence="14 15">DSM 24629</strain>
    </source>
</reference>
<dbReference type="InterPro" id="IPR004665">
    <property type="entry name" value="Term_rho"/>
</dbReference>
<dbReference type="SUPFAM" id="SSF68912">
    <property type="entry name" value="Rho N-terminal domain-like"/>
    <property type="match status" value="1"/>
</dbReference>
<feature type="binding site" evidence="9">
    <location>
        <begin position="230"/>
        <end position="235"/>
    </location>
    <ligand>
        <name>ATP</name>
        <dbReference type="ChEBI" id="CHEBI:30616"/>
    </ligand>
</feature>
<evidence type="ECO:0000313" key="15">
    <source>
        <dbReference type="Proteomes" id="UP000294902"/>
    </source>
</evidence>
<name>A0A4V2V074_9FIRM</name>
<dbReference type="Pfam" id="PF07497">
    <property type="entry name" value="Rho_RNA_bind"/>
    <property type="match status" value="1"/>
</dbReference>
<comment type="caution">
    <text evidence="14">The sequence shown here is derived from an EMBL/GenBank/DDBJ whole genome shotgun (WGS) entry which is preliminary data.</text>
</comment>
<dbReference type="Pfam" id="PF00006">
    <property type="entry name" value="ATP-synt_ab"/>
    <property type="match status" value="1"/>
</dbReference>
<feature type="compositionally biased region" description="Basic and acidic residues" evidence="12">
    <location>
        <begin position="67"/>
        <end position="79"/>
    </location>
</feature>
<keyword evidence="4 9" id="KW-0347">Helicase</keyword>
<dbReference type="InterPro" id="IPR012340">
    <property type="entry name" value="NA-bd_OB-fold"/>
</dbReference>
<dbReference type="SMART" id="SM00357">
    <property type="entry name" value="CSP"/>
    <property type="match status" value="1"/>
</dbReference>
<keyword evidence="6 9" id="KW-0694">RNA-binding</keyword>
<dbReference type="GO" id="GO:0008186">
    <property type="term" value="F:ATP-dependent activity, acting on RNA"/>
    <property type="evidence" value="ECO:0007669"/>
    <property type="project" value="UniProtKB-UniRule"/>
</dbReference>
<dbReference type="PANTHER" id="PTHR46425:SF1">
    <property type="entry name" value="TRANSCRIPTION TERMINATION FACTOR RHO"/>
    <property type="match status" value="1"/>
</dbReference>
<comment type="caution">
    <text evidence="9">Lacks conserved residue(s) required for the propagation of feature annotation.</text>
</comment>
<evidence type="ECO:0000256" key="2">
    <source>
        <dbReference type="ARBA" id="ARBA00022741"/>
    </source>
</evidence>
<evidence type="ECO:0000256" key="9">
    <source>
        <dbReference type="HAMAP-Rule" id="MF_01884"/>
    </source>
</evidence>
<dbReference type="SUPFAM" id="SSF50249">
    <property type="entry name" value="Nucleic acid-binding proteins"/>
    <property type="match status" value="1"/>
</dbReference>
<evidence type="ECO:0000313" key="14">
    <source>
        <dbReference type="EMBL" id="TCT14318.1"/>
    </source>
</evidence>
<keyword evidence="2 9" id="KW-0547">Nucleotide-binding</keyword>
<feature type="domain" description="Rho RNA-BD" evidence="13">
    <location>
        <begin position="102"/>
        <end position="175"/>
    </location>
</feature>
<dbReference type="CDD" id="cd04459">
    <property type="entry name" value="Rho_CSD"/>
    <property type="match status" value="1"/>
</dbReference>
<dbReference type="RefSeq" id="WP_132252605.1">
    <property type="nucleotide sequence ID" value="NZ_SMAL01000006.1"/>
</dbReference>
<proteinExistence type="inferred from homology"/>
<comment type="similarity">
    <text evidence="9 11">Belongs to the Rho family.</text>
</comment>
<feature type="compositionally biased region" description="Polar residues" evidence="12">
    <location>
        <begin position="80"/>
        <end position="90"/>
    </location>
</feature>
<dbReference type="Gene3D" id="3.40.50.300">
    <property type="entry name" value="P-loop containing nucleotide triphosphate hydrolases"/>
    <property type="match status" value="1"/>
</dbReference>
<dbReference type="InterPro" id="IPR041703">
    <property type="entry name" value="Rho_factor_ATP-bd"/>
</dbReference>
<evidence type="ECO:0000256" key="7">
    <source>
        <dbReference type="ARBA" id="ARBA00023015"/>
    </source>
</evidence>
<dbReference type="GO" id="GO:0005524">
    <property type="term" value="F:ATP binding"/>
    <property type="evidence" value="ECO:0007669"/>
    <property type="project" value="UniProtKB-UniRule"/>
</dbReference>
<dbReference type="SUPFAM" id="SSF52540">
    <property type="entry name" value="P-loop containing nucleoside triphosphate hydrolases"/>
    <property type="match status" value="1"/>
</dbReference>
<dbReference type="AlphaFoldDB" id="A0A4V2V074"/>
<dbReference type="InterPro" id="IPR011112">
    <property type="entry name" value="Rho-like_N"/>
</dbReference>
<keyword evidence="8 9" id="KW-0804">Transcription</keyword>
<feature type="binding site" evidence="9">
    <location>
        <begin position="218"/>
        <end position="223"/>
    </location>
    <ligand>
        <name>ATP</name>
        <dbReference type="ChEBI" id="CHEBI:30616"/>
    </ligand>
</feature>
<feature type="binding site" evidence="9">
    <location>
        <position position="261"/>
    </location>
    <ligand>
        <name>ATP</name>
        <dbReference type="ChEBI" id="CHEBI:30616"/>
    </ligand>
</feature>
<dbReference type="HAMAP" id="MF_01884">
    <property type="entry name" value="Rho"/>
    <property type="match status" value="1"/>
</dbReference>
<sequence length="473" mass="53248">MNNGLDEMTLSELRELGKSLNIKSITTYKKNELIEKINDIKNTENQKATTNNENEEKKTEQVTVDLNSKEDKEDREQGKEPTNTGNSKSNDLPRDIEQLDSGQLAQGVLEVLPDGYGFIRSANFLPGDNDVYVSPSQIRRFSLKTGDLVRGNIRIKKDTEKFSALLYVQAVNGEDPREATRRPNFEDLTPIFPNQRIHLETSQKEFSTRLTDIIAPIGKGQRGMIVAPPKAGKTTLLKQIANAITANHKETNLIVLLIDERPEEVTDIRRSIIGKNVDVIHSTFDELPDHHRRVSEMVLERAKRLVEHKKDVIILLDSITRLARAYNLSIPPSGRTLSGGLDPAALHMPKKFFGAARNIEEGGSLTILATALVETGSKMDEVIFEEFKGTGNMELVLDRKLSEKRIFPAIDIIKSGTRREDLLLTKEETEAMYIIRRSLGNVKSEEGIESLLSIFVKCRNNEEFVSTVKKIKF</sequence>
<keyword evidence="5 9" id="KW-0067">ATP-binding</keyword>
<evidence type="ECO:0000256" key="3">
    <source>
        <dbReference type="ARBA" id="ARBA00022801"/>
    </source>
</evidence>
<evidence type="ECO:0000256" key="4">
    <source>
        <dbReference type="ARBA" id="ARBA00022806"/>
    </source>
</evidence>
<evidence type="ECO:0000256" key="1">
    <source>
        <dbReference type="ARBA" id="ARBA00022472"/>
    </source>
</evidence>
<keyword evidence="3 9" id="KW-0378">Hydrolase</keyword>
<dbReference type="GO" id="GO:0016787">
    <property type="term" value="F:hydrolase activity"/>
    <property type="evidence" value="ECO:0007669"/>
    <property type="project" value="UniProtKB-KW"/>
</dbReference>
<evidence type="ECO:0000256" key="8">
    <source>
        <dbReference type="ARBA" id="ARBA00023163"/>
    </source>
</evidence>
<evidence type="ECO:0000259" key="13">
    <source>
        <dbReference type="PROSITE" id="PS51856"/>
    </source>
</evidence>
<evidence type="ECO:0000256" key="11">
    <source>
        <dbReference type="PROSITE-ProRule" id="PRU01203"/>
    </source>
</evidence>
<dbReference type="InterPro" id="IPR011129">
    <property type="entry name" value="CSD"/>
</dbReference>
<dbReference type="SMART" id="SM00959">
    <property type="entry name" value="Rho_N"/>
    <property type="match status" value="1"/>
</dbReference>
<dbReference type="GO" id="GO:0004386">
    <property type="term" value="F:helicase activity"/>
    <property type="evidence" value="ECO:0007669"/>
    <property type="project" value="UniProtKB-UniRule"/>
</dbReference>
<feature type="region of interest" description="Disordered" evidence="12">
    <location>
        <begin position="39"/>
        <end position="94"/>
    </location>
</feature>
<keyword evidence="1 9" id="KW-0806">Transcription termination</keyword>
<gene>
    <name evidence="9" type="primary">rho</name>
    <name evidence="14" type="ORF">EDC18_106116</name>
</gene>
<evidence type="ECO:0000256" key="12">
    <source>
        <dbReference type="SAM" id="MobiDB-lite"/>
    </source>
</evidence>
<protein>
    <recommendedName>
        <fullName evidence="9 10">Transcription termination factor Rho</fullName>
        <ecNumber evidence="9 10">3.6.4.-</ecNumber>
    </recommendedName>
    <alternativeName>
        <fullName evidence="9">ATP-dependent helicase Rho</fullName>
    </alternativeName>
</protein>
<keyword evidence="15" id="KW-1185">Reference proteome</keyword>
<organism evidence="14 15">
    <name type="scientific">Natranaerovirga pectinivora</name>
    <dbReference type="NCBI Taxonomy" id="682400"/>
    <lineage>
        <taxon>Bacteria</taxon>
        <taxon>Bacillati</taxon>
        <taxon>Bacillota</taxon>
        <taxon>Clostridia</taxon>
        <taxon>Lachnospirales</taxon>
        <taxon>Natranaerovirgaceae</taxon>
        <taxon>Natranaerovirga</taxon>
    </lineage>
</organism>
<dbReference type="OrthoDB" id="9805197at2"/>
<dbReference type="GO" id="GO:0003723">
    <property type="term" value="F:RNA binding"/>
    <property type="evidence" value="ECO:0007669"/>
    <property type="project" value="UniProtKB-UniRule"/>
</dbReference>
<dbReference type="Gene3D" id="2.40.50.140">
    <property type="entry name" value="Nucleic acid-binding proteins"/>
    <property type="match status" value="1"/>
</dbReference>
<dbReference type="EC" id="3.6.4.-" evidence="9 10"/>
<dbReference type="InterPro" id="IPR011113">
    <property type="entry name" value="Rho_RNA-bd"/>
</dbReference>
<dbReference type="InterPro" id="IPR000194">
    <property type="entry name" value="ATPase_F1/V1/A1_a/bsu_nucl-bd"/>
</dbReference>
<keyword evidence="7 9" id="KW-0805">Transcription regulation</keyword>
<dbReference type="NCBIfam" id="TIGR00767">
    <property type="entry name" value="rho"/>
    <property type="match status" value="1"/>
</dbReference>
<dbReference type="SMART" id="SM00382">
    <property type="entry name" value="AAA"/>
    <property type="match status" value="1"/>
</dbReference>
<dbReference type="PANTHER" id="PTHR46425">
    <property type="entry name" value="TRANSCRIPTION TERMINATION FACTOR RHO"/>
    <property type="match status" value="1"/>
</dbReference>
<dbReference type="PROSITE" id="PS51856">
    <property type="entry name" value="RHO_RNA_BD"/>
    <property type="match status" value="1"/>
</dbReference>
<evidence type="ECO:0000256" key="6">
    <source>
        <dbReference type="ARBA" id="ARBA00022884"/>
    </source>
</evidence>
<dbReference type="InterPro" id="IPR027417">
    <property type="entry name" value="P-loop_NTPase"/>
</dbReference>